<reference evidence="2" key="1">
    <citation type="submission" date="2020-11" db="EMBL/GenBank/DDBJ databases">
        <authorList>
            <consortium name="DOE Joint Genome Institute"/>
            <person name="Ahrendt S."/>
            <person name="Riley R."/>
            <person name="Andreopoulos W."/>
            <person name="Labutti K."/>
            <person name="Pangilinan J."/>
            <person name="Ruiz-Duenas F.J."/>
            <person name="Barrasa J.M."/>
            <person name="Sanchez-Garcia M."/>
            <person name="Camarero S."/>
            <person name="Miyauchi S."/>
            <person name="Serrano A."/>
            <person name="Linde D."/>
            <person name="Babiker R."/>
            <person name="Drula E."/>
            <person name="Ayuso-Fernandez I."/>
            <person name="Pacheco R."/>
            <person name="Padilla G."/>
            <person name="Ferreira P."/>
            <person name="Barriuso J."/>
            <person name="Kellner H."/>
            <person name="Castanera R."/>
            <person name="Alfaro M."/>
            <person name="Ramirez L."/>
            <person name="Pisabarro A.G."/>
            <person name="Kuo A."/>
            <person name="Tritt A."/>
            <person name="Lipzen A."/>
            <person name="He G."/>
            <person name="Yan M."/>
            <person name="Ng V."/>
            <person name="Cullen D."/>
            <person name="Martin F."/>
            <person name="Rosso M.-N."/>
            <person name="Henrissat B."/>
            <person name="Hibbett D."/>
            <person name="Martinez A.T."/>
            <person name="Grigoriev I.V."/>
        </authorList>
    </citation>
    <scope>NUCLEOTIDE SEQUENCE</scope>
    <source>
        <strain evidence="2">ATCC 90797</strain>
    </source>
</reference>
<evidence type="ECO:0000313" key="3">
    <source>
        <dbReference type="Proteomes" id="UP000807025"/>
    </source>
</evidence>
<feature type="compositionally biased region" description="Basic residues" evidence="1">
    <location>
        <begin position="597"/>
        <end position="609"/>
    </location>
</feature>
<evidence type="ECO:0000313" key="2">
    <source>
        <dbReference type="EMBL" id="KAF9496313.1"/>
    </source>
</evidence>
<dbReference type="Proteomes" id="UP000807025">
    <property type="component" value="Unassembled WGS sequence"/>
</dbReference>
<accession>A0A9P6DGP8</accession>
<feature type="compositionally biased region" description="Polar residues" evidence="1">
    <location>
        <begin position="532"/>
        <end position="541"/>
    </location>
</feature>
<dbReference type="EMBL" id="MU154553">
    <property type="protein sequence ID" value="KAF9496313.1"/>
    <property type="molecule type" value="Genomic_DNA"/>
</dbReference>
<dbReference type="OrthoDB" id="2803783at2759"/>
<organism evidence="2 3">
    <name type="scientific">Pleurotus eryngii</name>
    <name type="common">Boletus of the steppes</name>
    <dbReference type="NCBI Taxonomy" id="5323"/>
    <lineage>
        <taxon>Eukaryota</taxon>
        <taxon>Fungi</taxon>
        <taxon>Dikarya</taxon>
        <taxon>Basidiomycota</taxon>
        <taxon>Agaricomycotina</taxon>
        <taxon>Agaricomycetes</taxon>
        <taxon>Agaricomycetidae</taxon>
        <taxon>Agaricales</taxon>
        <taxon>Pleurotineae</taxon>
        <taxon>Pleurotaceae</taxon>
        <taxon>Pleurotus</taxon>
    </lineage>
</organism>
<proteinExistence type="predicted"/>
<feature type="region of interest" description="Disordered" evidence="1">
    <location>
        <begin position="532"/>
        <end position="609"/>
    </location>
</feature>
<dbReference type="AlphaFoldDB" id="A0A9P6DGP8"/>
<protein>
    <submittedName>
        <fullName evidence="2">Uncharacterized protein</fullName>
    </submittedName>
</protein>
<evidence type="ECO:0000256" key="1">
    <source>
        <dbReference type="SAM" id="MobiDB-lite"/>
    </source>
</evidence>
<comment type="caution">
    <text evidence="2">The sequence shown here is derived from an EMBL/GenBank/DDBJ whole genome shotgun (WGS) entry which is preliminary data.</text>
</comment>
<sequence length="609" mass="66963">MDPLSKSSPKQKEFLLKLVDEFLEAQKKGMLCKFWVQLYREWFQKWEIIKDTKIMDVAERQKAHGEAVQAKKVYLRHWYQNHTAKQARVLPFRRFAKLALKPKKRKRCLQLTEIYCCLFYKDRIISHIKTEVDRLTILNGCKPTRGMKLCLVHKYAVALYDLEPAEIKSEVEAEYERYKVEIEEDKEAEPTPQSYTEMIDTIAVQFHAFTSMLGTMTGWKFTLLAGGPDPTNGGKIRSFGVHHGKNHTGLSFSEAVPEFKKQITPIFGNYLCTVYTPSECAARALYPVDVDGVGNMVSDTVNEAPAMVAAPLPPLLIDIQATSTSLPVEPTQPALSDNDPTLDPLNENFDALNENIDWDNFEFFDAETLKELSGDGITGSQSGLSLTAELAAPLLDHILQGFAPVLPAMWPPNENASMASIENTLSAHIPLFNPPTNTSTAPDPLPLIMALVVVQAQAQVVLTHELPATPTSEVAASTAVADTPAFASTAAADKAQAVLTHTLLATCTSEAAASTAAADIPPSVAIGTILKSTNGNQQGQNKRGRDPIDPELIVSGKRARKAKERADTNVPVDAGQTTPVKRARKTKGGMATEVSRPRRKENHPPRRSA</sequence>
<keyword evidence="3" id="KW-1185">Reference proteome</keyword>
<gene>
    <name evidence="2" type="ORF">BDN71DRAFT_1505825</name>
</gene>
<name>A0A9P6DGP8_PLEER</name>